<dbReference type="InterPro" id="IPR008147">
    <property type="entry name" value="Gln_synt_N"/>
</dbReference>
<comment type="subcellular location">
    <subcellularLocation>
        <location evidence="1">Cytoplasm</location>
    </subcellularLocation>
</comment>
<gene>
    <name evidence="21" type="primary">glnA</name>
    <name evidence="21" type="ORF">A6J77_005920</name>
</gene>
<name>A0A2J9PN57_9LACT</name>
<evidence type="ECO:0000256" key="18">
    <source>
        <dbReference type="RuleBase" id="RU004356"/>
    </source>
</evidence>
<feature type="modified residue" description="O-AMP-tyrosine" evidence="15">
    <location>
        <position position="373"/>
    </location>
</feature>
<dbReference type="GO" id="GO:0004356">
    <property type="term" value="F:glutamine synthetase activity"/>
    <property type="evidence" value="ECO:0007669"/>
    <property type="project" value="UniProtKB-EC"/>
</dbReference>
<feature type="binding site" evidence="14">
    <location>
        <position position="245"/>
    </location>
    <ligand>
        <name>Mg(2+)</name>
        <dbReference type="ChEBI" id="CHEBI:18420"/>
        <label>1</label>
    </ligand>
</feature>
<feature type="binding site" evidence="14">
    <location>
        <position position="333"/>
    </location>
    <ligand>
        <name>Mg(2+)</name>
        <dbReference type="ChEBI" id="CHEBI:18420"/>
        <label>1</label>
    </ligand>
</feature>
<evidence type="ECO:0000256" key="10">
    <source>
        <dbReference type="ARBA" id="ARBA00022842"/>
    </source>
</evidence>
<dbReference type="RefSeq" id="WP_083069021.1">
    <property type="nucleotide sequence ID" value="NZ_JALXKY010000001.1"/>
</dbReference>
<evidence type="ECO:0000256" key="15">
    <source>
        <dbReference type="PIRSR" id="PIRSR604809-50"/>
    </source>
</evidence>
<dbReference type="PROSITE" id="PS00181">
    <property type="entry name" value="GLNA_ATP"/>
    <property type="match status" value="1"/>
</dbReference>
<dbReference type="AlphaFoldDB" id="A0A2J9PN57"/>
<feature type="binding site" evidence="13">
    <location>
        <position position="316"/>
    </location>
    <ligand>
        <name>ATP</name>
        <dbReference type="ChEBI" id="CHEBI:30616"/>
    </ligand>
</feature>
<evidence type="ECO:0000256" key="7">
    <source>
        <dbReference type="ARBA" id="ARBA00022723"/>
    </source>
</evidence>
<dbReference type="InterPro" id="IPR014746">
    <property type="entry name" value="Gln_synth/guanido_kin_cat_dom"/>
</dbReference>
<keyword evidence="6 18" id="KW-0436">Ligase</keyword>
<feature type="binding site" evidence="13">
    <location>
        <position position="184"/>
    </location>
    <ligand>
        <name>ATP</name>
        <dbReference type="ChEBI" id="CHEBI:30616"/>
    </ligand>
</feature>
<feature type="binding site" evidence="13">
    <location>
        <begin position="199"/>
        <end position="201"/>
    </location>
    <ligand>
        <name>ATP</name>
        <dbReference type="ChEBI" id="CHEBI:30616"/>
    </ligand>
</feature>
<evidence type="ECO:0000256" key="16">
    <source>
        <dbReference type="PROSITE-ProRule" id="PRU01330"/>
    </source>
</evidence>
<dbReference type="NCBIfam" id="TIGR00653">
    <property type="entry name" value="GlnA"/>
    <property type="match status" value="1"/>
</dbReference>
<feature type="binding site" evidence="12">
    <location>
        <position position="316"/>
    </location>
    <ligand>
        <name>L-glutamate</name>
        <dbReference type="ChEBI" id="CHEBI:29985"/>
    </ligand>
</feature>
<keyword evidence="10 14" id="KW-0460">Magnesium</keyword>
<dbReference type="Gene3D" id="3.30.590.10">
    <property type="entry name" value="Glutamine synthetase/guanido kinase, catalytic domain"/>
    <property type="match status" value="1"/>
</dbReference>
<dbReference type="GO" id="GO:0005524">
    <property type="term" value="F:ATP binding"/>
    <property type="evidence" value="ECO:0007669"/>
    <property type="project" value="UniProtKB-KW"/>
</dbReference>
<keyword evidence="15" id="KW-0597">Phosphoprotein</keyword>
<dbReference type="EMBL" id="NBTM02000001">
    <property type="protein sequence ID" value="PNL91783.1"/>
    <property type="molecule type" value="Genomic_DNA"/>
</dbReference>
<dbReference type="PANTHER" id="PTHR43785:SF12">
    <property type="entry name" value="TYPE-1 GLUTAMINE SYNTHETASE 2"/>
    <property type="match status" value="1"/>
</dbReference>
<proteinExistence type="inferred from homology"/>
<feature type="binding site" evidence="14">
    <location>
        <position position="196"/>
    </location>
    <ligand>
        <name>Mg(2+)</name>
        <dbReference type="ChEBI" id="CHEBI:18420"/>
        <label>1</label>
    </ligand>
</feature>
<dbReference type="SUPFAM" id="SSF54368">
    <property type="entry name" value="Glutamine synthetase, N-terminal domain"/>
    <property type="match status" value="1"/>
</dbReference>
<evidence type="ECO:0000256" key="3">
    <source>
        <dbReference type="ARBA" id="ARBA00012937"/>
    </source>
</evidence>
<dbReference type="PROSITE" id="PS51986">
    <property type="entry name" value="GS_BETA_GRASP"/>
    <property type="match status" value="1"/>
</dbReference>
<sequence>MPTWTREAIFEDAQEKNVHFIRLAFSDVNGILKNVEIPVSQLDKALDNEMAFDGSSIDGFVRIEEADMKLYPDLNTWTVFPWGSDDRKVAILICDIYTTDGEPFAADPRGNLKRMVEKLDDFGFSAFNLGPEPEFFLFKLAEDGNPTTRVNDVGGYFDVAPVDLGENCRREIVLILEDLGFEVEASHHEVAIGQHEIDFKYTDVVDACDKIQLFKLIVKTVARKYNLHATFMPKPIYGINGSGMHCNMSLFKGSENVFFDADSETQLSETAMQFIAGVLEHAKAITAVANPIVNSYKRLVSGYEAPVNIAWSTRNRSPLIRIPAARGKSTRVELRSVDPAANPYLALAAILGAGLKGIEDEMVAPAPISRNVYKMTADELVNGGIDKLPSSLSRALDELEIDSVVQDALGAHITANFISSKRIECQEYLHQVTDWELNTYLEQY</sequence>
<evidence type="ECO:0000256" key="11">
    <source>
        <dbReference type="ARBA" id="ARBA00049436"/>
    </source>
</evidence>
<feature type="binding site" evidence="13">
    <location>
        <position position="328"/>
    </location>
    <ligand>
        <name>ATP</name>
        <dbReference type="ChEBI" id="CHEBI:30616"/>
    </ligand>
</feature>
<evidence type="ECO:0000256" key="13">
    <source>
        <dbReference type="PIRSR" id="PIRSR604809-2"/>
    </source>
</evidence>
<comment type="similarity">
    <text evidence="2 16 17">Belongs to the glutamine synthetase family.</text>
</comment>
<feature type="binding site" evidence="14">
    <location>
        <position position="189"/>
    </location>
    <ligand>
        <name>Mg(2+)</name>
        <dbReference type="ChEBI" id="CHEBI:18420"/>
        <label>1</label>
    </ligand>
</feature>
<dbReference type="Gene3D" id="3.10.20.70">
    <property type="entry name" value="Glutamine synthetase, N-terminal domain"/>
    <property type="match status" value="1"/>
</dbReference>
<comment type="catalytic activity">
    <reaction evidence="11 18">
        <text>L-glutamate + NH4(+) + ATP = L-glutamine + ADP + phosphate + H(+)</text>
        <dbReference type="Rhea" id="RHEA:16169"/>
        <dbReference type="ChEBI" id="CHEBI:15378"/>
        <dbReference type="ChEBI" id="CHEBI:28938"/>
        <dbReference type="ChEBI" id="CHEBI:29985"/>
        <dbReference type="ChEBI" id="CHEBI:30616"/>
        <dbReference type="ChEBI" id="CHEBI:43474"/>
        <dbReference type="ChEBI" id="CHEBI:58359"/>
        <dbReference type="ChEBI" id="CHEBI:456216"/>
        <dbReference type="EC" id="6.3.1.2"/>
    </reaction>
</comment>
<dbReference type="Pfam" id="PF00120">
    <property type="entry name" value="Gln-synt_C"/>
    <property type="match status" value="1"/>
</dbReference>
<comment type="caution">
    <text evidence="21">The sequence shown here is derived from an EMBL/GenBank/DDBJ whole genome shotgun (WGS) entry which is preliminary data.</text>
</comment>
<evidence type="ECO:0000256" key="4">
    <source>
        <dbReference type="ARBA" id="ARBA00021364"/>
    </source>
</evidence>
<dbReference type="FunFam" id="3.30.590.10:FF:000003">
    <property type="entry name" value="Glutamine synthetase 2"/>
    <property type="match status" value="1"/>
</dbReference>
<protein>
    <recommendedName>
        <fullName evidence="4 18">Glutamine synthetase</fullName>
        <ecNumber evidence="3 18">6.3.1.2</ecNumber>
    </recommendedName>
</protein>
<feature type="binding site" evidence="12">
    <location>
        <position position="298"/>
    </location>
    <ligand>
        <name>L-glutamate</name>
        <dbReference type="ChEBI" id="CHEBI:29985"/>
    </ligand>
</feature>
<feature type="binding site" evidence="14">
    <location>
        <position position="132"/>
    </location>
    <ligand>
        <name>Mg(2+)</name>
        <dbReference type="ChEBI" id="CHEBI:18420"/>
        <label>1</label>
    </ligand>
</feature>
<dbReference type="InterPro" id="IPR027302">
    <property type="entry name" value="Gln_synth_N_conserv_site"/>
</dbReference>
<dbReference type="FunFam" id="3.10.20.70:FF:000005">
    <property type="entry name" value="Glutamine synthetase"/>
    <property type="match status" value="1"/>
</dbReference>
<dbReference type="EC" id="6.3.1.2" evidence="3 18"/>
<dbReference type="InterPro" id="IPR036651">
    <property type="entry name" value="Gln_synt_N_sf"/>
</dbReference>
<evidence type="ECO:0000256" key="1">
    <source>
        <dbReference type="ARBA" id="ARBA00004496"/>
    </source>
</evidence>
<dbReference type="GO" id="GO:0006542">
    <property type="term" value="P:glutamine biosynthetic process"/>
    <property type="evidence" value="ECO:0007669"/>
    <property type="project" value="InterPro"/>
</dbReference>
<feature type="binding site" evidence="12">
    <location>
        <position position="304"/>
    </location>
    <ligand>
        <name>L-glutamate</name>
        <dbReference type="ChEBI" id="CHEBI:29985"/>
    </ligand>
</feature>
<dbReference type="InterPro" id="IPR004809">
    <property type="entry name" value="Gln_synth_I"/>
</dbReference>
<keyword evidence="7 14" id="KW-0479">Metal-binding</keyword>
<organism evidence="21 22">
    <name type="scientific">Aerococcus viridans</name>
    <dbReference type="NCBI Taxonomy" id="1377"/>
    <lineage>
        <taxon>Bacteria</taxon>
        <taxon>Bacillati</taxon>
        <taxon>Bacillota</taxon>
        <taxon>Bacilli</taxon>
        <taxon>Lactobacillales</taxon>
        <taxon>Aerococcaceae</taxon>
        <taxon>Aerococcus</taxon>
    </lineage>
</organism>
<dbReference type="PROSITE" id="PS51987">
    <property type="entry name" value="GS_CATALYTIC"/>
    <property type="match status" value="1"/>
</dbReference>
<accession>A0A2J9PN57</accession>
<evidence type="ECO:0000256" key="5">
    <source>
        <dbReference type="ARBA" id="ARBA00022490"/>
    </source>
</evidence>
<dbReference type="GO" id="GO:0046872">
    <property type="term" value="F:metal ion binding"/>
    <property type="evidence" value="ECO:0007669"/>
    <property type="project" value="UniProtKB-KW"/>
</dbReference>
<keyword evidence="5" id="KW-0963">Cytoplasm</keyword>
<comment type="cofactor">
    <cofactor evidence="14">
        <name>Mg(2+)</name>
        <dbReference type="ChEBI" id="CHEBI:18420"/>
    </cofactor>
    <text evidence="14">Binds 2 Mg(2+) ions per subunit.</text>
</comment>
<dbReference type="PANTHER" id="PTHR43785">
    <property type="entry name" value="GAMMA-GLUTAMYLPUTRESCINE SYNTHETASE"/>
    <property type="match status" value="1"/>
</dbReference>
<evidence type="ECO:0000256" key="2">
    <source>
        <dbReference type="ARBA" id="ARBA00009897"/>
    </source>
</evidence>
<feature type="domain" description="GS catalytic" evidence="20">
    <location>
        <begin position="108"/>
        <end position="444"/>
    </location>
</feature>
<evidence type="ECO:0000256" key="8">
    <source>
        <dbReference type="ARBA" id="ARBA00022741"/>
    </source>
</evidence>
<dbReference type="Proteomes" id="UP000192813">
    <property type="component" value="Unassembled WGS sequence"/>
</dbReference>
<keyword evidence="8 13" id="KW-0547">Nucleotide-binding</keyword>
<dbReference type="GO" id="GO:0005737">
    <property type="term" value="C:cytoplasm"/>
    <property type="evidence" value="ECO:0007669"/>
    <property type="project" value="UniProtKB-SubCell"/>
</dbReference>
<dbReference type="InterPro" id="IPR027303">
    <property type="entry name" value="Gln_synth_gly_rich_site"/>
</dbReference>
<feature type="binding site" evidence="14">
    <location>
        <position position="134"/>
    </location>
    <ligand>
        <name>Mg(2+)</name>
        <dbReference type="ChEBI" id="CHEBI:18420"/>
        <label>1</label>
    </ligand>
</feature>
<keyword evidence="9 13" id="KW-0067">ATP-binding</keyword>
<evidence type="ECO:0000259" key="20">
    <source>
        <dbReference type="PROSITE" id="PS51987"/>
    </source>
</evidence>
<feature type="binding site" evidence="12">
    <location>
        <position position="335"/>
    </location>
    <ligand>
        <name>L-glutamate</name>
        <dbReference type="ChEBI" id="CHEBI:29985"/>
    </ligand>
</feature>
<evidence type="ECO:0000313" key="22">
    <source>
        <dbReference type="Proteomes" id="UP000192813"/>
    </source>
</evidence>
<reference evidence="22" key="1">
    <citation type="submission" date="2017-12" db="EMBL/GenBank/DDBJ databases">
        <title>FDA dAtabase for Regulatory Grade micrObial Sequences (FDA-ARGOS): Supporting development and validation of Infectious Disease Dx tests.</title>
        <authorList>
            <person name="Hoffmann M."/>
            <person name="Allard M."/>
            <person name="Evans P."/>
            <person name="Brown E."/>
            <person name="Tallon L."/>
            <person name="Sadzewicz L."/>
            <person name="Sengamalay N."/>
            <person name="Ott S."/>
            <person name="Godinez A."/>
            <person name="Nagaraj S."/>
            <person name="Vavikolanu K."/>
            <person name="Aluvathingal J."/>
            <person name="Nadendla S."/>
            <person name="Sichtig H."/>
        </authorList>
    </citation>
    <scope>NUCLEOTIDE SEQUENCE [LARGE SCALE GENOMIC DNA]</scope>
    <source>
        <strain evidence="22">FDAARGOS_249</strain>
    </source>
</reference>
<feature type="domain" description="GS beta-grasp" evidence="19">
    <location>
        <begin position="16"/>
        <end position="101"/>
    </location>
</feature>
<dbReference type="SMART" id="SM01230">
    <property type="entry name" value="Gln-synt_C"/>
    <property type="match status" value="1"/>
</dbReference>
<evidence type="ECO:0000259" key="19">
    <source>
        <dbReference type="PROSITE" id="PS51986"/>
    </source>
</evidence>
<dbReference type="Pfam" id="PF03951">
    <property type="entry name" value="Gln-synt_N"/>
    <property type="match status" value="1"/>
</dbReference>
<feature type="binding site" evidence="12">
    <location>
        <begin position="240"/>
        <end position="241"/>
    </location>
    <ligand>
        <name>L-glutamate</name>
        <dbReference type="ChEBI" id="CHEBI:29985"/>
    </ligand>
</feature>
<evidence type="ECO:0000256" key="9">
    <source>
        <dbReference type="ARBA" id="ARBA00022840"/>
    </source>
</evidence>
<evidence type="ECO:0000256" key="6">
    <source>
        <dbReference type="ARBA" id="ARBA00022598"/>
    </source>
</evidence>
<dbReference type="SUPFAM" id="SSF55931">
    <property type="entry name" value="Glutamine synthetase/guanido kinase"/>
    <property type="match status" value="1"/>
</dbReference>
<evidence type="ECO:0000256" key="14">
    <source>
        <dbReference type="PIRSR" id="PIRSR604809-3"/>
    </source>
</evidence>
<evidence type="ECO:0000313" key="21">
    <source>
        <dbReference type="EMBL" id="PNL91783.1"/>
    </source>
</evidence>
<evidence type="ECO:0000256" key="17">
    <source>
        <dbReference type="RuleBase" id="RU000384"/>
    </source>
</evidence>
<dbReference type="PROSITE" id="PS00180">
    <property type="entry name" value="GLNA_1"/>
    <property type="match status" value="1"/>
</dbReference>
<evidence type="ECO:0000256" key="12">
    <source>
        <dbReference type="PIRSR" id="PIRSR604809-1"/>
    </source>
</evidence>
<dbReference type="InterPro" id="IPR008146">
    <property type="entry name" value="Gln_synth_cat_dom"/>
</dbReference>